<evidence type="ECO:0000313" key="3">
    <source>
        <dbReference type="Proteomes" id="UP000076447"/>
    </source>
</evidence>
<comment type="caution">
    <text evidence="2">The sequence shown here is derived from an EMBL/GenBank/DDBJ whole genome shotgun (WGS) entry which is preliminary data.</text>
</comment>
<feature type="compositionally biased region" description="Basic and acidic residues" evidence="1">
    <location>
        <begin position="1"/>
        <end position="16"/>
    </location>
</feature>
<dbReference type="EMBL" id="LRIE01000075">
    <property type="protein sequence ID" value="KZM35027.1"/>
    <property type="molecule type" value="Genomic_DNA"/>
</dbReference>
<accession>A0A161XE90</accession>
<organism evidence="2 3">
    <name type="scientific">Oerskovia enterophila</name>
    <dbReference type="NCBI Taxonomy" id="43678"/>
    <lineage>
        <taxon>Bacteria</taxon>
        <taxon>Bacillati</taxon>
        <taxon>Actinomycetota</taxon>
        <taxon>Actinomycetes</taxon>
        <taxon>Micrococcales</taxon>
        <taxon>Cellulomonadaceae</taxon>
        <taxon>Oerskovia</taxon>
    </lineage>
</organism>
<gene>
    <name evidence="2" type="ORF">OJAG_24010</name>
</gene>
<dbReference type="AlphaFoldDB" id="A0A161XE90"/>
<evidence type="ECO:0000256" key="1">
    <source>
        <dbReference type="SAM" id="MobiDB-lite"/>
    </source>
</evidence>
<feature type="region of interest" description="Disordered" evidence="1">
    <location>
        <begin position="119"/>
        <end position="148"/>
    </location>
</feature>
<protein>
    <submittedName>
        <fullName evidence="2">Uncharacterized protein</fullName>
    </submittedName>
</protein>
<reference evidence="2 3" key="1">
    <citation type="submission" date="2016-01" db="EMBL/GenBank/DDBJ databases">
        <title>Genome sequence of Oerskovia enterophila VJag, an agar and cellulose degrading bacterium.</title>
        <authorList>
            <person name="Poehlein A."/>
            <person name="Jag V."/>
            <person name="Bengelsdorf F."/>
            <person name="Duerre P."/>
            <person name="Daniel R."/>
        </authorList>
    </citation>
    <scope>NUCLEOTIDE SEQUENCE [LARGE SCALE GENOMIC DNA]</scope>
    <source>
        <strain evidence="2 3">VJag</strain>
    </source>
</reference>
<dbReference type="Proteomes" id="UP000076447">
    <property type="component" value="Unassembled WGS sequence"/>
</dbReference>
<feature type="region of interest" description="Disordered" evidence="1">
    <location>
        <begin position="1"/>
        <end position="46"/>
    </location>
</feature>
<evidence type="ECO:0000313" key="2">
    <source>
        <dbReference type="EMBL" id="KZM35027.1"/>
    </source>
</evidence>
<name>A0A161XE90_9CELL</name>
<proteinExistence type="predicted"/>
<sequence>MERGERLRERDKERRRLAGAQGATAPQEKIQPGPVGTSGQYPEVPRVPLDDLVDRGEVLVVERPQHAEALDDQRALAVLGGHGHERQVVLVPGAVDDDPPLTAGAAARRFARRLSVDDPPAAAHELFSEGRREHRSVRFVPPPRSPGP</sequence>